<dbReference type="AlphaFoldDB" id="A0A1V3XG32"/>
<gene>
    <name evidence="2" type="ORF">BZL29_2101</name>
    <name evidence="1" type="ORF">BZL30_2092</name>
</gene>
<dbReference type="Proteomes" id="UP000189229">
    <property type="component" value="Unassembled WGS sequence"/>
</dbReference>
<sequence>MSVMAVDSRKILSRSAASNCLSFAAHLRKRHFPAEQPENARCETATLH</sequence>
<organism evidence="1 4">
    <name type="scientific">Mycobacterium kansasii</name>
    <dbReference type="NCBI Taxonomy" id="1768"/>
    <lineage>
        <taxon>Bacteria</taxon>
        <taxon>Bacillati</taxon>
        <taxon>Actinomycetota</taxon>
        <taxon>Actinomycetes</taxon>
        <taxon>Mycobacteriales</taxon>
        <taxon>Mycobacteriaceae</taxon>
        <taxon>Mycobacterium</taxon>
    </lineage>
</organism>
<comment type="caution">
    <text evidence="1">The sequence shown here is derived from an EMBL/GenBank/DDBJ whole genome shotgun (WGS) entry which is preliminary data.</text>
</comment>
<evidence type="ECO:0000313" key="4">
    <source>
        <dbReference type="Proteomes" id="UP000189229"/>
    </source>
</evidence>
<evidence type="ECO:0000313" key="3">
    <source>
        <dbReference type="Proteomes" id="UP000188532"/>
    </source>
</evidence>
<reference evidence="3 4" key="1">
    <citation type="submission" date="2017-02" db="EMBL/GenBank/DDBJ databases">
        <title>Complete genome sequences of Mycobacterium kansasii strains isolated from rhesus macaques.</title>
        <authorList>
            <person name="Panda A."/>
            <person name="Nagaraj S."/>
            <person name="Zhao X."/>
            <person name="Tettelin H."/>
            <person name="Detolla L.J."/>
        </authorList>
    </citation>
    <scope>NUCLEOTIDE SEQUENCE [LARGE SCALE GENOMIC DNA]</scope>
    <source>
        <strain evidence="2 3">11-3469</strain>
        <strain evidence="1 4">11-3813</strain>
    </source>
</reference>
<evidence type="ECO:0000313" key="1">
    <source>
        <dbReference type="EMBL" id="OOK78163.1"/>
    </source>
</evidence>
<dbReference type="Proteomes" id="UP000188532">
    <property type="component" value="Unassembled WGS sequence"/>
</dbReference>
<protein>
    <submittedName>
        <fullName evidence="1">Uncharacterized protein</fullName>
    </submittedName>
</protein>
<evidence type="ECO:0000313" key="2">
    <source>
        <dbReference type="EMBL" id="OOK80967.1"/>
    </source>
</evidence>
<dbReference type="EMBL" id="MVBM01000002">
    <property type="protein sequence ID" value="OOK78163.1"/>
    <property type="molecule type" value="Genomic_DNA"/>
</dbReference>
<name>A0A1V3XG32_MYCKA</name>
<proteinExistence type="predicted"/>
<accession>A0A1V3XG32</accession>
<dbReference type="EMBL" id="MVBN01000002">
    <property type="protein sequence ID" value="OOK80967.1"/>
    <property type="molecule type" value="Genomic_DNA"/>
</dbReference>